<feature type="compositionally biased region" description="Basic residues" evidence="1">
    <location>
        <begin position="741"/>
        <end position="758"/>
    </location>
</feature>
<dbReference type="Proteomes" id="UP000694845">
    <property type="component" value="Unplaced"/>
</dbReference>
<feature type="compositionally biased region" description="Basic residues" evidence="1">
    <location>
        <begin position="563"/>
        <end position="572"/>
    </location>
</feature>
<dbReference type="OrthoDB" id="6288722at2759"/>
<feature type="compositionally biased region" description="Basic residues" evidence="1">
    <location>
        <begin position="103"/>
        <end position="125"/>
    </location>
</feature>
<protein>
    <submittedName>
        <fullName evidence="3">Serine/arginine repetitive matrix protein 2-like isoform X1</fullName>
    </submittedName>
</protein>
<name>A0A8B7ZMF3_ACAPL</name>
<evidence type="ECO:0000313" key="3">
    <source>
        <dbReference type="RefSeq" id="XP_022104526.1"/>
    </source>
</evidence>
<dbReference type="RefSeq" id="XP_022104526.1">
    <property type="nucleotide sequence ID" value="XM_022248834.1"/>
</dbReference>
<keyword evidence="2" id="KW-1185">Reference proteome</keyword>
<gene>
    <name evidence="3" type="primary">LOC110986711</name>
</gene>
<evidence type="ECO:0000313" key="2">
    <source>
        <dbReference type="Proteomes" id="UP000694845"/>
    </source>
</evidence>
<dbReference type="AlphaFoldDB" id="A0A8B7ZMF3"/>
<dbReference type="KEGG" id="aplc:110986711"/>
<proteinExistence type="predicted"/>
<evidence type="ECO:0000256" key="1">
    <source>
        <dbReference type="SAM" id="MobiDB-lite"/>
    </source>
</evidence>
<feature type="compositionally biased region" description="Polar residues" evidence="1">
    <location>
        <begin position="760"/>
        <end position="770"/>
    </location>
</feature>
<feature type="compositionally biased region" description="Basic and acidic residues" evidence="1">
    <location>
        <begin position="495"/>
        <end position="514"/>
    </location>
</feature>
<reference evidence="3" key="1">
    <citation type="submission" date="2025-08" db="UniProtKB">
        <authorList>
            <consortium name="RefSeq"/>
        </authorList>
    </citation>
    <scope>IDENTIFICATION</scope>
</reference>
<feature type="compositionally biased region" description="Basic residues" evidence="1">
    <location>
        <begin position="528"/>
        <end position="540"/>
    </location>
</feature>
<feature type="compositionally biased region" description="Basic and acidic residues" evidence="1">
    <location>
        <begin position="404"/>
        <end position="416"/>
    </location>
</feature>
<feature type="compositionally biased region" description="Basic residues" evidence="1">
    <location>
        <begin position="54"/>
        <end position="85"/>
    </location>
</feature>
<feature type="compositionally biased region" description="Basic and acidic residues" evidence="1">
    <location>
        <begin position="624"/>
        <end position="645"/>
    </location>
</feature>
<dbReference type="GeneID" id="110986711"/>
<feature type="compositionally biased region" description="Polar residues" evidence="1">
    <location>
        <begin position="595"/>
        <end position="604"/>
    </location>
</feature>
<feature type="compositionally biased region" description="Basic and acidic residues" evidence="1">
    <location>
        <begin position="228"/>
        <end position="283"/>
    </location>
</feature>
<feature type="compositionally biased region" description="Low complexity" evidence="1">
    <location>
        <begin position="439"/>
        <end position="451"/>
    </location>
</feature>
<feature type="compositionally biased region" description="Polar residues" evidence="1">
    <location>
        <begin position="212"/>
        <end position="227"/>
    </location>
</feature>
<feature type="compositionally biased region" description="Low complexity" evidence="1">
    <location>
        <begin position="44"/>
        <end position="53"/>
    </location>
</feature>
<feature type="region of interest" description="Disordered" evidence="1">
    <location>
        <begin position="350"/>
        <end position="372"/>
    </location>
</feature>
<accession>A0A8B7ZMF3</accession>
<feature type="compositionally biased region" description="Basic and acidic residues" evidence="1">
    <location>
        <begin position="573"/>
        <end position="591"/>
    </location>
</feature>
<feature type="compositionally biased region" description="Low complexity" evidence="1">
    <location>
        <begin position="678"/>
        <end position="691"/>
    </location>
</feature>
<feature type="region of interest" description="Disordered" evidence="1">
    <location>
        <begin position="404"/>
        <end position="781"/>
    </location>
</feature>
<feature type="compositionally biased region" description="Basic and acidic residues" evidence="1">
    <location>
        <begin position="709"/>
        <end position="725"/>
    </location>
</feature>
<sequence>MLYTLYIHCTLYMHVCMYLHTCTCKWTVHDGSCCGHAIISQLKRSYSSSTSSRSRSRSRSPLRGNPKYRSHDKKTSRGRSHSRTPPRKDRVFGGGYKGSSSKQRGRRSRSYSPGKRRYGKAKSRSRSPSYRKERYRSPKRSPQRGGREPGHQQSEGGYQEGGGQLHPDSQARDTEGPQLPPGHNVFREEYGRGVQGQDQLPLTSRDVVYERGNSQSEGSQSKFTPTHPSERAYSKERYRENDKTKYEAVSPDDLRFTPKSSRRSESPYRDDRKISKPKPEYYKVQEKYSQPGISGQGYKAALPTESQNVKMAPPPIIRPIFDPYSVKIPRRKDEGLKEIFDRPELKARFTSEHLSSEGAPETRPGAAVEKKEPVVYRQDVHFTGTLPSGVLPPQAQGIIERREPLLSGFEPRRDTYPDPNLQYAPRGGPMGLSSQYPAQQTTFQVQPQDQFGPPKEVPPLQDFNRQSMFVQRAGSPVMGLPQSPVSYQYPPDDLPDIKGPHDLRHDLESRRKQIEQQQQELPPGRMRSLSRSRSRSRSRRISPSPRQRSRSRSRSHSPGQHYKSYHHRRSHSRERSQDHRSRDRRPVRERLGNMSKGSGDNSLSDGEGDSKSFSWTRKRTFYQQHDRRGDRSRSPDSSDSRERGSYRGTANRYRGSMRGTYRGGRGRGRGYVGKNYIPGYNRGMRGRYMPRGGRGSFNAGRRSPTWTHDLFDKEKEEPQDAQDKKDKKKQKIDKGKEKKVVKQKVKQVKKAKKVKKSPSRSETGQKNNDVPQALEPTETAS</sequence>
<organism evidence="2 3">
    <name type="scientific">Acanthaster planci</name>
    <name type="common">Crown-of-thorns starfish</name>
    <dbReference type="NCBI Taxonomy" id="133434"/>
    <lineage>
        <taxon>Eukaryota</taxon>
        <taxon>Metazoa</taxon>
        <taxon>Echinodermata</taxon>
        <taxon>Eleutherozoa</taxon>
        <taxon>Asterozoa</taxon>
        <taxon>Asteroidea</taxon>
        <taxon>Valvatacea</taxon>
        <taxon>Valvatida</taxon>
        <taxon>Acanthasteridae</taxon>
        <taxon>Acanthaster</taxon>
    </lineage>
</organism>
<feature type="region of interest" description="Disordered" evidence="1">
    <location>
        <begin position="44"/>
        <end position="283"/>
    </location>
</feature>